<evidence type="ECO:0000256" key="1">
    <source>
        <dbReference type="ARBA" id="ARBA00023015"/>
    </source>
</evidence>
<dbReference type="SUPFAM" id="SSF55781">
    <property type="entry name" value="GAF domain-like"/>
    <property type="match status" value="1"/>
</dbReference>
<dbReference type="NCBIfam" id="TIGR02431">
    <property type="entry name" value="pcaR_pcaU"/>
    <property type="match status" value="1"/>
</dbReference>
<evidence type="ECO:0000256" key="2">
    <source>
        <dbReference type="ARBA" id="ARBA00023125"/>
    </source>
</evidence>
<dbReference type="Gene3D" id="1.10.10.10">
    <property type="entry name" value="Winged helix-like DNA-binding domain superfamily/Winged helix DNA-binding domain"/>
    <property type="match status" value="1"/>
</dbReference>
<dbReference type="RefSeq" id="WP_388005333.1">
    <property type="nucleotide sequence ID" value="NZ_JBHUEE010000004.1"/>
</dbReference>
<reference evidence="7" key="1">
    <citation type="journal article" date="2019" name="Int. J. Syst. Evol. Microbiol.">
        <title>The Global Catalogue of Microorganisms (GCM) 10K type strain sequencing project: providing services to taxonomists for standard genome sequencing and annotation.</title>
        <authorList>
            <consortium name="The Broad Institute Genomics Platform"/>
            <consortium name="The Broad Institute Genome Sequencing Center for Infectious Disease"/>
            <person name="Wu L."/>
            <person name="Ma J."/>
        </authorList>
    </citation>
    <scope>NUCLEOTIDE SEQUENCE [LARGE SCALE GENOMIC DNA]</scope>
    <source>
        <strain evidence="7">JCM 17130</strain>
    </source>
</reference>
<dbReference type="InterPro" id="IPR029016">
    <property type="entry name" value="GAF-like_dom_sf"/>
</dbReference>
<keyword evidence="2" id="KW-0238">DNA-binding</keyword>
<dbReference type="InterPro" id="IPR050707">
    <property type="entry name" value="HTH_MetabolicPath_Reg"/>
</dbReference>
<keyword evidence="7" id="KW-1185">Reference proteome</keyword>
<evidence type="ECO:0000256" key="3">
    <source>
        <dbReference type="ARBA" id="ARBA00023163"/>
    </source>
</evidence>
<dbReference type="InterPro" id="IPR014757">
    <property type="entry name" value="Tscrpt_reg_IclR_C"/>
</dbReference>
<evidence type="ECO:0000313" key="7">
    <source>
        <dbReference type="Proteomes" id="UP001597277"/>
    </source>
</evidence>
<dbReference type="PROSITE" id="PS51078">
    <property type="entry name" value="ICLR_ED"/>
    <property type="match status" value="1"/>
</dbReference>
<accession>A0ABW4L7E1</accession>
<name>A0ABW4L7E1_9MICO</name>
<dbReference type="Pfam" id="PF01614">
    <property type="entry name" value="IclR_C"/>
    <property type="match status" value="1"/>
</dbReference>
<evidence type="ECO:0000313" key="6">
    <source>
        <dbReference type="EMBL" id="MFD1717971.1"/>
    </source>
</evidence>
<dbReference type="InterPro" id="IPR036390">
    <property type="entry name" value="WH_DNA-bd_sf"/>
</dbReference>
<gene>
    <name evidence="6" type="ORF">ACFSE6_09000</name>
</gene>
<organism evidence="6 7">
    <name type="scientific">Georgenia deserti</name>
    <dbReference type="NCBI Taxonomy" id="2093781"/>
    <lineage>
        <taxon>Bacteria</taxon>
        <taxon>Bacillati</taxon>
        <taxon>Actinomycetota</taxon>
        <taxon>Actinomycetes</taxon>
        <taxon>Micrococcales</taxon>
        <taxon>Bogoriellaceae</taxon>
        <taxon>Georgenia</taxon>
    </lineage>
</organism>
<dbReference type="Pfam" id="PF09339">
    <property type="entry name" value="HTH_IclR"/>
    <property type="match status" value="1"/>
</dbReference>
<dbReference type="PANTHER" id="PTHR30136:SF34">
    <property type="entry name" value="TRANSCRIPTIONAL REGULATOR"/>
    <property type="match status" value="1"/>
</dbReference>
<dbReference type="InterPro" id="IPR036388">
    <property type="entry name" value="WH-like_DNA-bd_sf"/>
</dbReference>
<feature type="domain" description="HTH iclR-type" evidence="4">
    <location>
        <begin position="21"/>
        <end position="81"/>
    </location>
</feature>
<proteinExistence type="predicted"/>
<comment type="caution">
    <text evidence="6">The sequence shown here is derived from an EMBL/GenBank/DDBJ whole genome shotgun (WGS) entry which is preliminary data.</text>
</comment>
<protein>
    <submittedName>
        <fullName evidence="6">IclR family transcriptional regulator C-terminal domain-containing protein</fullName>
    </submittedName>
</protein>
<dbReference type="SMART" id="SM00346">
    <property type="entry name" value="HTH_ICLR"/>
    <property type="match status" value="1"/>
</dbReference>
<dbReference type="PANTHER" id="PTHR30136">
    <property type="entry name" value="HELIX-TURN-HELIX TRANSCRIPTIONAL REGULATOR, ICLR FAMILY"/>
    <property type="match status" value="1"/>
</dbReference>
<dbReference type="EMBL" id="JBHUEE010000004">
    <property type="protein sequence ID" value="MFD1717971.1"/>
    <property type="molecule type" value="Genomic_DNA"/>
</dbReference>
<dbReference type="InterPro" id="IPR012794">
    <property type="entry name" value="PcaR_PcaU"/>
</dbReference>
<keyword evidence="1" id="KW-0805">Transcription regulation</keyword>
<evidence type="ECO:0000259" key="4">
    <source>
        <dbReference type="PROSITE" id="PS51077"/>
    </source>
</evidence>
<dbReference type="PROSITE" id="PS51077">
    <property type="entry name" value="HTH_ICLR"/>
    <property type="match status" value="1"/>
</dbReference>
<dbReference type="Proteomes" id="UP001597277">
    <property type="component" value="Unassembled WGS sequence"/>
</dbReference>
<evidence type="ECO:0000259" key="5">
    <source>
        <dbReference type="PROSITE" id="PS51078"/>
    </source>
</evidence>
<dbReference type="InterPro" id="IPR005471">
    <property type="entry name" value="Tscrpt_reg_IclR_N"/>
</dbReference>
<keyword evidence="3" id="KW-0804">Transcription</keyword>
<feature type="domain" description="IclR-ED" evidence="5">
    <location>
        <begin position="82"/>
        <end position="264"/>
    </location>
</feature>
<sequence length="266" mass="28696">MTEVSSVDAGETPAGRSAGYVQSLDRGLAVIRAFDAEHPRLTLSDVARRTGLTRAAARRFLHTLVDIGYVDADGRLFTLRPRVLELGYAYLSALGLPEIARPHLERLAAVLGESSSVSVLDGTDITYVARVAARRIMSVDLGVGTRLPAYATSMGRVLLAGLPTDELDDHLGHLVPLTRYTITERTQLLAELDRVREQGWSIVDEELEEGLRSMAAPVHDRNGDVVAAVNVSTAARRGSVTTMVDEILPHLHAAARAISDDLAASR</sequence>
<dbReference type="SUPFAM" id="SSF46785">
    <property type="entry name" value="Winged helix' DNA-binding domain"/>
    <property type="match status" value="1"/>
</dbReference>
<dbReference type="Gene3D" id="3.30.450.40">
    <property type="match status" value="1"/>
</dbReference>